<keyword evidence="5" id="KW-1185">Reference proteome</keyword>
<comment type="caution">
    <text evidence="4">The sequence shown here is derived from an EMBL/GenBank/DDBJ whole genome shotgun (WGS) entry which is preliminary data.</text>
</comment>
<organism evidence="4 5">
    <name type="scientific">Metarhizium rileyi (strain RCEF 4871)</name>
    <name type="common">Nomuraea rileyi</name>
    <dbReference type="NCBI Taxonomy" id="1649241"/>
    <lineage>
        <taxon>Eukaryota</taxon>
        <taxon>Fungi</taxon>
        <taxon>Dikarya</taxon>
        <taxon>Ascomycota</taxon>
        <taxon>Pezizomycotina</taxon>
        <taxon>Sordariomycetes</taxon>
        <taxon>Hypocreomycetidae</taxon>
        <taxon>Hypocreales</taxon>
        <taxon>Clavicipitaceae</taxon>
        <taxon>Metarhizium</taxon>
    </lineage>
</organism>
<evidence type="ECO:0000313" key="4">
    <source>
        <dbReference type="EMBL" id="OAA38814.1"/>
    </source>
</evidence>
<dbReference type="Proteomes" id="UP000243498">
    <property type="component" value="Unassembled WGS sequence"/>
</dbReference>
<accession>A0A167ADY1</accession>
<feature type="repeat" description="ANK" evidence="3">
    <location>
        <begin position="524"/>
        <end position="556"/>
    </location>
</feature>
<sequence>MAPTPTALIPGPLQAALKSAWMGVASVHSDVSLLRKTSAGTRRERLSGLLSELQFLCGLLHCIFCLSVNLQIQNQDVGDGPFDYVILDEIRVVVKNIAESAAKAPDDGLVVMTVTARFYRDLVSQIATFAAYNFSVLHHTLSAGQPLPTSISSVPTVENLTPTLEKWLDVLNSRQYDRIMLEWASERGLVQARREFDPGYQLAVMGYAKFARTSLESNLESIKDSAKQLFAVPATNNFIQWAVELARSSWPDIYDFDATVRQPVITLIHDISLGRVTPLHYAAMLGLVDVVIGLLLGPQHTNLVNATGCFGTPLYCALVGSRVLQFGCRPSSWDSLIVEMGPADATLIKALLARGASGNYSICMQNMDNPIPLTHVAFVAATLLEDPDIFTMALDKRNPIQRDFKFMLSSSSIFYDKAETNRKLMSRIATVAFDHAMFVPDCGSPWLRGGTCYAIGKYMHDMNLYFNIMESELPFIGDDEFANVVRWCVADDDPIIETDAVFLERLAYDLRFDSDLCAWEDSDEGGTIVHLAVRESREEAIEELIRAYSDFEATDSQGRTPLMFVEDLSILSLLMDKCKAKTTPTDKNGQNIWHIAAAKGDFEILERLCKKDPDKPTNINAVSHAGRTPLGEALMCFTNLGGDITNYEGKAMAARTLLEDKLVDVQLGTTNLPMTISGIVARLRDDELARKLARVELARKLAEVVI</sequence>
<dbReference type="InterPro" id="IPR002110">
    <property type="entry name" value="Ankyrin_rpt"/>
</dbReference>
<dbReference type="AlphaFoldDB" id="A0A167ADY1"/>
<dbReference type="OrthoDB" id="194358at2759"/>
<dbReference type="Gene3D" id="1.25.40.20">
    <property type="entry name" value="Ankyrin repeat-containing domain"/>
    <property type="match status" value="1"/>
</dbReference>
<dbReference type="SUPFAM" id="SSF48403">
    <property type="entry name" value="Ankyrin repeat"/>
    <property type="match status" value="1"/>
</dbReference>
<keyword evidence="1" id="KW-0677">Repeat</keyword>
<dbReference type="PANTHER" id="PTHR24198">
    <property type="entry name" value="ANKYRIN REPEAT AND PROTEIN KINASE DOMAIN-CONTAINING PROTEIN"/>
    <property type="match status" value="1"/>
</dbReference>
<name>A0A167ADY1_METRR</name>
<evidence type="ECO:0000256" key="3">
    <source>
        <dbReference type="PROSITE-ProRule" id="PRU00023"/>
    </source>
</evidence>
<evidence type="ECO:0000256" key="2">
    <source>
        <dbReference type="ARBA" id="ARBA00023043"/>
    </source>
</evidence>
<proteinExistence type="predicted"/>
<dbReference type="PROSITE" id="PS50088">
    <property type="entry name" value="ANK_REPEAT"/>
    <property type="match status" value="1"/>
</dbReference>
<dbReference type="PANTHER" id="PTHR24198:SF165">
    <property type="entry name" value="ANKYRIN REPEAT-CONTAINING PROTEIN-RELATED"/>
    <property type="match status" value="1"/>
</dbReference>
<keyword evidence="2 3" id="KW-0040">ANK repeat</keyword>
<protein>
    <submittedName>
        <fullName evidence="4">Ankyrin</fullName>
    </submittedName>
</protein>
<evidence type="ECO:0000313" key="5">
    <source>
        <dbReference type="Proteomes" id="UP000243498"/>
    </source>
</evidence>
<dbReference type="OMA" id="MWLAGHD"/>
<reference evidence="4 5" key="1">
    <citation type="journal article" date="2016" name="Genome Biol. Evol.">
        <title>Divergent and convergent evolution of fungal pathogenicity.</title>
        <authorList>
            <person name="Shang Y."/>
            <person name="Xiao G."/>
            <person name="Zheng P."/>
            <person name="Cen K."/>
            <person name="Zhan S."/>
            <person name="Wang C."/>
        </authorList>
    </citation>
    <scope>NUCLEOTIDE SEQUENCE [LARGE SCALE GENOMIC DNA]</scope>
    <source>
        <strain evidence="4 5">RCEF 4871</strain>
    </source>
</reference>
<gene>
    <name evidence="4" type="ORF">NOR_06467</name>
</gene>
<evidence type="ECO:0000256" key="1">
    <source>
        <dbReference type="ARBA" id="ARBA00022737"/>
    </source>
</evidence>
<dbReference type="SMART" id="SM00248">
    <property type="entry name" value="ANK"/>
    <property type="match status" value="3"/>
</dbReference>
<dbReference type="STRING" id="1081105.A0A167ADY1"/>
<dbReference type="InterPro" id="IPR036770">
    <property type="entry name" value="Ankyrin_rpt-contain_sf"/>
</dbReference>
<dbReference type="EMBL" id="AZHC01000024">
    <property type="protein sequence ID" value="OAA38814.1"/>
    <property type="molecule type" value="Genomic_DNA"/>
</dbReference>